<proteinExistence type="predicted"/>
<dbReference type="InterPro" id="IPR046157">
    <property type="entry name" value="DUF6159"/>
</dbReference>
<feature type="transmembrane region" description="Helical" evidence="1">
    <location>
        <begin position="77"/>
        <end position="96"/>
    </location>
</feature>
<feature type="transmembrane region" description="Helical" evidence="1">
    <location>
        <begin position="129"/>
        <end position="147"/>
    </location>
</feature>
<dbReference type="Pfam" id="PF19656">
    <property type="entry name" value="DUF6159"/>
    <property type="match status" value="1"/>
</dbReference>
<reference evidence="2 3" key="1">
    <citation type="journal article" date="2013" name="Genome Announc.">
        <title>Complete Genome Sequence of Mycobacterium massiliense Clinical Strain Asan 50594, Belonging to the Type II Genotype.</title>
        <authorList>
            <person name="Kim B.J."/>
            <person name="Kim B.R."/>
            <person name="Hong S.H."/>
            <person name="Seok S.H."/>
            <person name="Kook Y.H."/>
            <person name="Kim B.J."/>
        </authorList>
    </citation>
    <scope>NUCLEOTIDE SEQUENCE [LARGE SCALE GENOMIC DNA]</scope>
    <source>
        <strain evidence="2 3">50594</strain>
    </source>
</reference>
<sequence>MGGNDPSMTRGNLMAFANTLSTSWQIFKTSAKVLSSRKELAVFPLLSGITSLLVLVGMVALGVLLLPATTGDSVPPLFYPVFAVGYFILMYVATFWQAALISQANIALEGGDPSVAAGISAAAQRGGRLLPWVLITGVVSWIISAVEERVPFIGRFLDVAWRVVSFQVLPTLVLENLGAIDAVKKTKETLKNAWGRNVVGIVGLNFFTALLSLPGIGLIYLGVAANMAAVTGVFALFGVLWILVASIVGAALTGIFQTALYRFTVDGHVPGPFAGLDLRQALKTR</sequence>
<protein>
    <recommendedName>
        <fullName evidence="4">Glycerophosphoryl diester phosphodiesterase membrane domain-containing protein</fullName>
    </recommendedName>
</protein>
<name>A0AB33AD44_9MYCO</name>
<feature type="transmembrane region" description="Helical" evidence="1">
    <location>
        <begin position="159"/>
        <end position="177"/>
    </location>
</feature>
<feature type="transmembrane region" description="Helical" evidence="1">
    <location>
        <begin position="198"/>
        <end position="221"/>
    </location>
</feature>
<evidence type="ECO:0000313" key="2">
    <source>
        <dbReference type="EMBL" id="AGM29730.1"/>
    </source>
</evidence>
<dbReference type="AlphaFoldDB" id="A0AB33AD44"/>
<accession>A0AB33AD44</accession>
<keyword evidence="1" id="KW-1133">Transmembrane helix</keyword>
<evidence type="ECO:0000313" key="3">
    <source>
        <dbReference type="Proteomes" id="UP000013961"/>
    </source>
</evidence>
<keyword evidence="1" id="KW-0472">Membrane</keyword>
<feature type="transmembrane region" description="Helical" evidence="1">
    <location>
        <begin position="227"/>
        <end position="252"/>
    </location>
</feature>
<evidence type="ECO:0008006" key="4">
    <source>
        <dbReference type="Google" id="ProtNLM"/>
    </source>
</evidence>
<gene>
    <name evidence="2" type="ORF">MASS_3128</name>
</gene>
<dbReference type="Proteomes" id="UP000013961">
    <property type="component" value="Chromosome"/>
</dbReference>
<dbReference type="EMBL" id="CP004374">
    <property type="protein sequence ID" value="AGM29730.1"/>
    <property type="molecule type" value="Genomic_DNA"/>
</dbReference>
<evidence type="ECO:0000256" key="1">
    <source>
        <dbReference type="SAM" id="Phobius"/>
    </source>
</evidence>
<dbReference type="KEGG" id="mabb:MASS_3128"/>
<feature type="transmembrane region" description="Helical" evidence="1">
    <location>
        <begin position="40"/>
        <end position="65"/>
    </location>
</feature>
<keyword evidence="1" id="KW-0812">Transmembrane</keyword>
<organism evidence="2 3">
    <name type="scientific">Mycobacteroides abscessus subsp. bolletii 50594</name>
    <dbReference type="NCBI Taxonomy" id="1303024"/>
    <lineage>
        <taxon>Bacteria</taxon>
        <taxon>Bacillati</taxon>
        <taxon>Actinomycetota</taxon>
        <taxon>Actinomycetes</taxon>
        <taxon>Mycobacteriales</taxon>
        <taxon>Mycobacteriaceae</taxon>
        <taxon>Mycobacteroides</taxon>
        <taxon>Mycobacteroides abscessus</taxon>
    </lineage>
</organism>